<evidence type="ECO:0008006" key="6">
    <source>
        <dbReference type="Google" id="ProtNLM"/>
    </source>
</evidence>
<sequence length="222" mass="23359">MWISCAARRVPPGATMGLLDSLKKKVGGSSRKGSSAQPQTAGCNTPATGQGAAGAARPGAPPSPKEPVTKGAYLTFDGASNGTLFIVWSATPVEGAMAFFEPKKAVAEFKYKDKGGKSEIVRNLMQDKAKYYDGWCQFFKAAAEQHGVCRLLPGAEEAPLKVEVAFLDGTKVLRLENGKELPAKNMAAIGCVPRGDPGFQAQTLAKDVFLRNARRGGGAITL</sequence>
<dbReference type="InterPro" id="IPR040955">
    <property type="entry name" value="IMP2_N"/>
</dbReference>
<dbReference type="EMBL" id="JROU02001413">
    <property type="protein sequence ID" value="OEH76566.1"/>
    <property type="molecule type" value="Genomic_DNA"/>
</dbReference>
<feature type="compositionally biased region" description="Low complexity" evidence="1">
    <location>
        <begin position="46"/>
        <end position="58"/>
    </location>
</feature>
<dbReference type="VEuPathDB" id="ToxoDB:LOC34620672"/>
<dbReference type="Pfam" id="PF18591">
    <property type="entry name" value="IMP2_C"/>
    <property type="match status" value="1"/>
</dbReference>
<dbReference type="AlphaFoldDB" id="A0A1D3CZD5"/>
<reference evidence="4 5" key="1">
    <citation type="journal article" date="2016" name="BMC Genomics">
        <title>Comparative genomics reveals Cyclospora cayetanensis possesses coccidia-like metabolism and invasion components but unique surface antigens.</title>
        <authorList>
            <person name="Liu S."/>
            <person name="Wang L."/>
            <person name="Zheng H."/>
            <person name="Xu Z."/>
            <person name="Roellig D.M."/>
            <person name="Li N."/>
            <person name="Frace M.A."/>
            <person name="Tang K."/>
            <person name="Arrowood M.J."/>
            <person name="Moss D.M."/>
            <person name="Zhang L."/>
            <person name="Feng Y."/>
            <person name="Xiao L."/>
        </authorList>
    </citation>
    <scope>NUCLEOTIDE SEQUENCE [LARGE SCALE GENOMIC DNA]</scope>
    <source>
        <strain evidence="4 5">CHN_HEN01</strain>
    </source>
</reference>
<protein>
    <recommendedName>
        <fullName evidence="6">Immune mapped protein 2 N-terminal domain-containing protein</fullName>
    </recommendedName>
</protein>
<accession>A0A1D3CZD5</accession>
<feature type="region of interest" description="Disordered" evidence="1">
    <location>
        <begin position="25"/>
        <end position="69"/>
    </location>
</feature>
<dbReference type="VEuPathDB" id="ToxoDB:cyc_04090"/>
<dbReference type="InParanoid" id="A0A1D3CZD5"/>
<evidence type="ECO:0000313" key="5">
    <source>
        <dbReference type="Proteomes" id="UP000095192"/>
    </source>
</evidence>
<evidence type="ECO:0000313" key="4">
    <source>
        <dbReference type="EMBL" id="OEH76566.1"/>
    </source>
</evidence>
<evidence type="ECO:0000256" key="1">
    <source>
        <dbReference type="SAM" id="MobiDB-lite"/>
    </source>
</evidence>
<name>A0A1D3CZD5_9EIME</name>
<dbReference type="Proteomes" id="UP000095192">
    <property type="component" value="Unassembled WGS sequence"/>
</dbReference>
<evidence type="ECO:0000259" key="2">
    <source>
        <dbReference type="Pfam" id="PF18590"/>
    </source>
</evidence>
<keyword evidence="5" id="KW-1185">Reference proteome</keyword>
<evidence type="ECO:0000259" key="3">
    <source>
        <dbReference type="Pfam" id="PF18591"/>
    </source>
</evidence>
<gene>
    <name evidence="4" type="ORF">cyc_04090</name>
</gene>
<feature type="domain" description="Immune mapped protein 2 N-terminal" evidence="2">
    <location>
        <begin position="69"/>
        <end position="149"/>
    </location>
</feature>
<dbReference type="Pfam" id="PF18590">
    <property type="entry name" value="IMP2_N"/>
    <property type="match status" value="1"/>
</dbReference>
<organism evidence="4 5">
    <name type="scientific">Cyclospora cayetanensis</name>
    <dbReference type="NCBI Taxonomy" id="88456"/>
    <lineage>
        <taxon>Eukaryota</taxon>
        <taxon>Sar</taxon>
        <taxon>Alveolata</taxon>
        <taxon>Apicomplexa</taxon>
        <taxon>Conoidasida</taxon>
        <taxon>Coccidia</taxon>
        <taxon>Eucoccidiorida</taxon>
        <taxon>Eimeriorina</taxon>
        <taxon>Eimeriidae</taxon>
        <taxon>Cyclospora</taxon>
    </lineage>
</organism>
<comment type="caution">
    <text evidence="4">The sequence shown here is derived from an EMBL/GenBank/DDBJ whole genome shotgun (WGS) entry which is preliminary data.</text>
</comment>
<feature type="domain" description="Immune Mapped Protein 1-like C-terminal" evidence="3">
    <location>
        <begin position="160"/>
        <end position="222"/>
    </location>
</feature>
<feature type="compositionally biased region" description="Polar residues" evidence="1">
    <location>
        <begin position="36"/>
        <end position="45"/>
    </location>
</feature>
<proteinExistence type="predicted"/>
<dbReference type="InterPro" id="IPR040785">
    <property type="entry name" value="IMP1-like_C"/>
</dbReference>